<feature type="transmembrane region" description="Helical" evidence="1">
    <location>
        <begin position="55"/>
        <end position="82"/>
    </location>
</feature>
<evidence type="ECO:0000313" key="2">
    <source>
        <dbReference type="EMBL" id="OTG02865.1"/>
    </source>
</evidence>
<keyword evidence="1" id="KW-0812">Transmembrane</keyword>
<dbReference type="AlphaFoldDB" id="A0A251SVH6"/>
<dbReference type="InParanoid" id="A0A251SVH6"/>
<evidence type="ECO:0000313" key="3">
    <source>
        <dbReference type="Proteomes" id="UP000215914"/>
    </source>
</evidence>
<accession>A0A251SVH6</accession>
<protein>
    <submittedName>
        <fullName evidence="2">Uncharacterized protein</fullName>
    </submittedName>
</protein>
<sequence length="87" mass="10008">MQEVGVNPGDFDDDGGGGCLISKISCLISVSLCEHHRLKMCPKTFFYSNFLKFPIAWYLGFSWFQNLILVFFNSSLFLFAFYSQPQF</sequence>
<evidence type="ECO:0000256" key="1">
    <source>
        <dbReference type="SAM" id="Phobius"/>
    </source>
</evidence>
<name>A0A251SVH6_HELAN</name>
<keyword evidence="3" id="KW-1185">Reference proteome</keyword>
<keyword evidence="1" id="KW-0472">Membrane</keyword>
<gene>
    <name evidence="2" type="ORF">HannXRQ_Chr13g0417791</name>
</gene>
<dbReference type="Proteomes" id="UP000215914">
    <property type="component" value="Chromosome 13"/>
</dbReference>
<keyword evidence="1" id="KW-1133">Transmembrane helix</keyword>
<reference evidence="3" key="1">
    <citation type="journal article" date="2017" name="Nature">
        <title>The sunflower genome provides insights into oil metabolism, flowering and Asterid evolution.</title>
        <authorList>
            <person name="Badouin H."/>
            <person name="Gouzy J."/>
            <person name="Grassa C.J."/>
            <person name="Murat F."/>
            <person name="Staton S.E."/>
            <person name="Cottret L."/>
            <person name="Lelandais-Briere C."/>
            <person name="Owens G.L."/>
            <person name="Carrere S."/>
            <person name="Mayjonade B."/>
            <person name="Legrand L."/>
            <person name="Gill N."/>
            <person name="Kane N.C."/>
            <person name="Bowers J.E."/>
            <person name="Hubner S."/>
            <person name="Bellec A."/>
            <person name="Berard A."/>
            <person name="Berges H."/>
            <person name="Blanchet N."/>
            <person name="Boniface M.C."/>
            <person name="Brunel D."/>
            <person name="Catrice O."/>
            <person name="Chaidir N."/>
            <person name="Claudel C."/>
            <person name="Donnadieu C."/>
            <person name="Faraut T."/>
            <person name="Fievet G."/>
            <person name="Helmstetter N."/>
            <person name="King M."/>
            <person name="Knapp S.J."/>
            <person name="Lai Z."/>
            <person name="Le Paslier M.C."/>
            <person name="Lippi Y."/>
            <person name="Lorenzon L."/>
            <person name="Mandel J.R."/>
            <person name="Marage G."/>
            <person name="Marchand G."/>
            <person name="Marquand E."/>
            <person name="Bret-Mestries E."/>
            <person name="Morien E."/>
            <person name="Nambeesan S."/>
            <person name="Nguyen T."/>
            <person name="Pegot-Espagnet P."/>
            <person name="Pouilly N."/>
            <person name="Raftis F."/>
            <person name="Sallet E."/>
            <person name="Schiex T."/>
            <person name="Thomas J."/>
            <person name="Vandecasteele C."/>
            <person name="Vares D."/>
            <person name="Vear F."/>
            <person name="Vautrin S."/>
            <person name="Crespi M."/>
            <person name="Mangin B."/>
            <person name="Burke J.M."/>
            <person name="Salse J."/>
            <person name="Munos S."/>
            <person name="Vincourt P."/>
            <person name="Rieseberg L.H."/>
            <person name="Langlade N.B."/>
        </authorList>
    </citation>
    <scope>NUCLEOTIDE SEQUENCE [LARGE SCALE GENOMIC DNA]</scope>
    <source>
        <strain evidence="3">cv. SF193</strain>
    </source>
</reference>
<organism evidence="2 3">
    <name type="scientific">Helianthus annuus</name>
    <name type="common">Common sunflower</name>
    <dbReference type="NCBI Taxonomy" id="4232"/>
    <lineage>
        <taxon>Eukaryota</taxon>
        <taxon>Viridiplantae</taxon>
        <taxon>Streptophyta</taxon>
        <taxon>Embryophyta</taxon>
        <taxon>Tracheophyta</taxon>
        <taxon>Spermatophyta</taxon>
        <taxon>Magnoliopsida</taxon>
        <taxon>eudicotyledons</taxon>
        <taxon>Gunneridae</taxon>
        <taxon>Pentapetalae</taxon>
        <taxon>asterids</taxon>
        <taxon>campanulids</taxon>
        <taxon>Asterales</taxon>
        <taxon>Asteraceae</taxon>
        <taxon>Asteroideae</taxon>
        <taxon>Heliantheae alliance</taxon>
        <taxon>Heliantheae</taxon>
        <taxon>Helianthus</taxon>
    </lineage>
</organism>
<proteinExistence type="predicted"/>
<dbReference type="EMBL" id="CM007902">
    <property type="protein sequence ID" value="OTG02865.1"/>
    <property type="molecule type" value="Genomic_DNA"/>
</dbReference>